<feature type="domain" description="Metalloprotease TldD/E C-terminal" evidence="3">
    <location>
        <begin position="235"/>
        <end position="450"/>
    </location>
</feature>
<evidence type="ECO:0000256" key="1">
    <source>
        <dbReference type="ARBA" id="ARBA00005836"/>
    </source>
</evidence>
<evidence type="ECO:0000259" key="3">
    <source>
        <dbReference type="Pfam" id="PF19289"/>
    </source>
</evidence>
<dbReference type="GO" id="GO:0008237">
    <property type="term" value="F:metallopeptidase activity"/>
    <property type="evidence" value="ECO:0007669"/>
    <property type="project" value="InterPro"/>
</dbReference>
<gene>
    <name evidence="5" type="ORF">HNP47_001233</name>
</gene>
<dbReference type="PANTHER" id="PTHR43421">
    <property type="entry name" value="METALLOPROTEASE PMBA"/>
    <property type="match status" value="1"/>
</dbReference>
<evidence type="ECO:0000313" key="5">
    <source>
        <dbReference type="EMBL" id="MBB5771264.1"/>
    </source>
</evidence>
<dbReference type="Gene3D" id="3.30.2290.10">
    <property type="entry name" value="PmbA/TldD superfamily"/>
    <property type="match status" value="1"/>
</dbReference>
<dbReference type="AlphaFoldDB" id="A0A7W9FTL4"/>
<comment type="similarity">
    <text evidence="1">Belongs to the peptidase U62 family.</text>
</comment>
<dbReference type="GO" id="GO:0006508">
    <property type="term" value="P:proteolysis"/>
    <property type="evidence" value="ECO:0007669"/>
    <property type="project" value="InterPro"/>
</dbReference>
<dbReference type="InterPro" id="IPR045569">
    <property type="entry name" value="Metalloprtase-TldD/E_C"/>
</dbReference>
<sequence>MTETLAAPVSTDLLNDIVKAALKAGADAAEAVSADRRSLSVGVRNGKLEDVEREESRDLGLRVFVGQRQASVSASDLSPATQQRLVERAVAMARLAPEDPHAGFASEDRLARGPFIDLDLFDPSERTAQTLEQVSAEAEAAALAVPGVARSEGGHAGWSSTRWRLVTSHGFDGAYEGSAFSLGVGVIAEKDGAMERGGESRSTRHLSDLPGADLIGRTAGERAVARVGPRKIASTTAPVIFDNRMAGQIVSPAIGAISGPSIARGTSFLKDRMGQRVFAEGVTLIDDPFRPRGMGSTPFDDEGVAVQKRALFDDGVLTTWLLNSASARQLGLETTGHASRGLAGPSGVSTHNLHMEPGERDLAGLMADAGTGLLVTSMFGPSLNGNTGDWSAGVSGFWFENGVIAYPVSEVTVAGKLTDLYLRIERGSDLEFRGGFNVPSLMFDAVAIAGK</sequence>
<evidence type="ECO:0000259" key="4">
    <source>
        <dbReference type="Pfam" id="PF19290"/>
    </source>
</evidence>
<dbReference type="SUPFAM" id="SSF111283">
    <property type="entry name" value="Putative modulator of DNA gyrase, PmbA/TldD"/>
    <property type="match status" value="1"/>
</dbReference>
<protein>
    <submittedName>
        <fullName evidence="5">PmbA protein</fullName>
    </submittedName>
</protein>
<dbReference type="RefSeq" id="WP_184278759.1">
    <property type="nucleotide sequence ID" value="NZ_JACHLJ010000001.1"/>
</dbReference>
<name>A0A7W9FTL4_BREVE</name>
<reference evidence="5 6" key="1">
    <citation type="submission" date="2020-08" db="EMBL/GenBank/DDBJ databases">
        <title>Functional genomics of gut bacteria from endangered species of beetles.</title>
        <authorList>
            <person name="Carlos-Shanley C."/>
        </authorList>
    </citation>
    <scope>NUCLEOTIDE SEQUENCE [LARGE SCALE GENOMIC DNA]</scope>
    <source>
        <strain evidence="5 6">S00192</strain>
    </source>
</reference>
<organism evidence="5 6">
    <name type="scientific">Brevundimonas vesicularis</name>
    <name type="common">Pseudomonas vesicularis</name>
    <dbReference type="NCBI Taxonomy" id="41276"/>
    <lineage>
        <taxon>Bacteria</taxon>
        <taxon>Pseudomonadati</taxon>
        <taxon>Pseudomonadota</taxon>
        <taxon>Alphaproteobacteria</taxon>
        <taxon>Caulobacterales</taxon>
        <taxon>Caulobacteraceae</taxon>
        <taxon>Brevundimonas</taxon>
    </lineage>
</organism>
<feature type="domain" description="Metalloprotease TldD/E N-terminal" evidence="2">
    <location>
        <begin position="29"/>
        <end position="93"/>
    </location>
</feature>
<dbReference type="Pfam" id="PF01523">
    <property type="entry name" value="PmbA_TldD_1st"/>
    <property type="match status" value="1"/>
</dbReference>
<dbReference type="Proteomes" id="UP000556201">
    <property type="component" value="Unassembled WGS sequence"/>
</dbReference>
<dbReference type="EMBL" id="JACHLJ010000001">
    <property type="protein sequence ID" value="MBB5771264.1"/>
    <property type="molecule type" value="Genomic_DNA"/>
</dbReference>
<dbReference type="InterPro" id="IPR002510">
    <property type="entry name" value="Metalloprtase-TldD/E_N"/>
</dbReference>
<dbReference type="InterPro" id="IPR047657">
    <property type="entry name" value="PmbA"/>
</dbReference>
<dbReference type="Pfam" id="PF19290">
    <property type="entry name" value="PmbA_TldD_2nd"/>
    <property type="match status" value="1"/>
</dbReference>
<evidence type="ECO:0000259" key="2">
    <source>
        <dbReference type="Pfam" id="PF01523"/>
    </source>
</evidence>
<feature type="domain" description="Metalloprotease TldD/E central" evidence="4">
    <location>
        <begin position="128"/>
        <end position="226"/>
    </location>
</feature>
<dbReference type="InterPro" id="IPR036059">
    <property type="entry name" value="TldD/PmbA_sf"/>
</dbReference>
<dbReference type="InterPro" id="IPR035068">
    <property type="entry name" value="TldD/PmbA_N"/>
</dbReference>
<dbReference type="PANTHER" id="PTHR43421:SF1">
    <property type="entry name" value="METALLOPROTEASE PMBA"/>
    <property type="match status" value="1"/>
</dbReference>
<proteinExistence type="inferred from homology"/>
<comment type="caution">
    <text evidence="5">The sequence shown here is derived from an EMBL/GenBank/DDBJ whole genome shotgun (WGS) entry which is preliminary data.</text>
</comment>
<dbReference type="InterPro" id="IPR045570">
    <property type="entry name" value="Metalloprtase-TldD/E_cen_dom"/>
</dbReference>
<evidence type="ECO:0000313" key="6">
    <source>
        <dbReference type="Proteomes" id="UP000556201"/>
    </source>
</evidence>
<accession>A0A7W9FTL4</accession>
<dbReference type="GO" id="GO:0005829">
    <property type="term" value="C:cytosol"/>
    <property type="evidence" value="ECO:0007669"/>
    <property type="project" value="TreeGrafter"/>
</dbReference>
<dbReference type="Pfam" id="PF19289">
    <property type="entry name" value="PmbA_TldD_3rd"/>
    <property type="match status" value="1"/>
</dbReference>